<dbReference type="Proteomes" id="UP001231518">
    <property type="component" value="Chromosome 14"/>
</dbReference>
<proteinExistence type="predicted"/>
<name>A0AAD7YIQ2_MYTSE</name>
<evidence type="ECO:0000313" key="7">
    <source>
        <dbReference type="EMBL" id="KAJ8716520.1"/>
    </source>
</evidence>
<protein>
    <recommendedName>
        <fullName evidence="2">MORN repeat-containing protein 5</fullName>
    </recommendedName>
</protein>
<evidence type="ECO:0000256" key="2">
    <source>
        <dbReference type="ARBA" id="ARBA00016322"/>
    </source>
</evidence>
<dbReference type="PANTHER" id="PTHR46437:SF1">
    <property type="entry name" value="MORN REPEAT-CONTAINING PROTEIN 5"/>
    <property type="match status" value="1"/>
</dbReference>
<evidence type="ECO:0000256" key="3">
    <source>
        <dbReference type="ARBA" id="ARBA00022737"/>
    </source>
</evidence>
<keyword evidence="4" id="KW-0282">Flagellum</keyword>
<keyword evidence="5" id="KW-0969">Cilium</keyword>
<dbReference type="PANTHER" id="PTHR46437">
    <property type="entry name" value="MORN REPEAT-CONTAINING PROTEIN 5"/>
    <property type="match status" value="1"/>
</dbReference>
<accession>A0AAD7YIQ2</accession>
<evidence type="ECO:0000256" key="1">
    <source>
        <dbReference type="ARBA" id="ARBA00004230"/>
    </source>
</evidence>
<evidence type="ECO:0000256" key="5">
    <source>
        <dbReference type="ARBA" id="ARBA00023069"/>
    </source>
</evidence>
<evidence type="ECO:0000256" key="4">
    <source>
        <dbReference type="ARBA" id="ARBA00022846"/>
    </source>
</evidence>
<dbReference type="Gene3D" id="2.20.110.10">
    <property type="entry name" value="Histone H3 K4-specific methyltransferase SET7/9 N-terminal domain"/>
    <property type="match status" value="1"/>
</dbReference>
<comment type="caution">
    <text evidence="7">The sequence shown here is derived from an EMBL/GenBank/DDBJ whole genome shotgun (WGS) entry which is preliminary data.</text>
</comment>
<dbReference type="EMBL" id="JARGEI010000017">
    <property type="protein sequence ID" value="KAJ8716520.1"/>
    <property type="molecule type" value="Genomic_DNA"/>
</dbReference>
<dbReference type="Pfam" id="PF02493">
    <property type="entry name" value="MORN"/>
    <property type="match status" value="2"/>
</dbReference>
<keyword evidence="6" id="KW-0966">Cell projection</keyword>
<sequence length="341" mass="38997">MLRSTLLIEDEIIIKTHFNSNKLLYSYKMDYCQKHFPEHPVKVKNKYPCKCQGLCLMKEFVKKNQEKCNFKDLMPLSSTHIHKNFKTGSSYDGGIDVMGLSGYGEYTFPNGALYRGEFLDGMCHGAGELLYKDGPEAGCVIRGTWVKGLLTNRKIIFNGNLEYEEDNWKYCNLKADRRYAAEYETDIQPAGNSLLTSDSPPIAIPPGHYDSGEGFYRPETRVIYSYDNPDKVTRAPCHRERKWILDNCRMEPREFVGPRPDFYKTWLEPVEEPEPPPEPPVTIKSKAKTEDGIGSLFFDTPSKDTWCPGHFDKTLTMMDDKTESTNKACCDGCFEKMPSST</sequence>
<evidence type="ECO:0000256" key="6">
    <source>
        <dbReference type="ARBA" id="ARBA00023273"/>
    </source>
</evidence>
<gene>
    <name evidence="7" type="ORF">PYW07_003147</name>
</gene>
<dbReference type="InterPro" id="IPR003409">
    <property type="entry name" value="MORN"/>
</dbReference>
<comment type="subcellular location">
    <subcellularLocation>
        <location evidence="1">Cell projection</location>
        <location evidence="1">Cilium</location>
        <location evidence="1">Flagellum</location>
    </subcellularLocation>
</comment>
<dbReference type="SUPFAM" id="SSF82185">
    <property type="entry name" value="Histone H3 K4-specific methyltransferase SET7/9 N-terminal domain"/>
    <property type="match status" value="1"/>
</dbReference>
<keyword evidence="8" id="KW-1185">Reference proteome</keyword>
<dbReference type="InterPro" id="IPR042814">
    <property type="entry name" value="Morn5"/>
</dbReference>
<dbReference type="AlphaFoldDB" id="A0AAD7YIQ2"/>
<dbReference type="GO" id="GO:0031514">
    <property type="term" value="C:motile cilium"/>
    <property type="evidence" value="ECO:0007669"/>
    <property type="project" value="UniProtKB-SubCell"/>
</dbReference>
<reference evidence="7" key="1">
    <citation type="submission" date="2023-03" db="EMBL/GenBank/DDBJ databases">
        <title>Chromosome-level genomes of two armyworms, Mythimna separata and Mythimna loreyi, provide insights into the biosynthesis and reception of sex pheromones.</title>
        <authorList>
            <person name="Zhao H."/>
        </authorList>
    </citation>
    <scope>NUCLEOTIDE SEQUENCE</scope>
    <source>
        <strain evidence="7">BeijingLab</strain>
        <tissue evidence="7">Pupa</tissue>
    </source>
</reference>
<evidence type="ECO:0000313" key="8">
    <source>
        <dbReference type="Proteomes" id="UP001231518"/>
    </source>
</evidence>
<keyword evidence="3" id="KW-0677">Repeat</keyword>
<organism evidence="7 8">
    <name type="scientific">Mythimna separata</name>
    <name type="common">Oriental armyworm</name>
    <name type="synonym">Pseudaletia separata</name>
    <dbReference type="NCBI Taxonomy" id="271217"/>
    <lineage>
        <taxon>Eukaryota</taxon>
        <taxon>Metazoa</taxon>
        <taxon>Ecdysozoa</taxon>
        <taxon>Arthropoda</taxon>
        <taxon>Hexapoda</taxon>
        <taxon>Insecta</taxon>
        <taxon>Pterygota</taxon>
        <taxon>Neoptera</taxon>
        <taxon>Endopterygota</taxon>
        <taxon>Lepidoptera</taxon>
        <taxon>Glossata</taxon>
        <taxon>Ditrysia</taxon>
        <taxon>Noctuoidea</taxon>
        <taxon>Noctuidae</taxon>
        <taxon>Noctuinae</taxon>
        <taxon>Hadenini</taxon>
        <taxon>Mythimna</taxon>
    </lineage>
</organism>